<accession>A0ABY7H1N5</accession>
<keyword evidence="2" id="KW-1185">Reference proteome</keyword>
<dbReference type="EMBL" id="CP114040">
    <property type="protein sequence ID" value="WAS93161.1"/>
    <property type="molecule type" value="Genomic_DNA"/>
</dbReference>
<dbReference type="Pfam" id="PF14168">
    <property type="entry name" value="YjzC"/>
    <property type="match status" value="1"/>
</dbReference>
<reference evidence="1" key="1">
    <citation type="submission" date="2022-11" db="EMBL/GenBank/DDBJ databases">
        <title>Minimal conservation of predation-associated metabolite biosynthetic gene clusters underscores biosynthetic potential of Myxococcota including descriptions for ten novel species: Archangium lansinium sp. nov., Myxococcus landrumus sp. nov., Nannocystis bai.</title>
        <authorList>
            <person name="Ahearne A."/>
            <person name="Stevens C."/>
            <person name="Dowd S."/>
        </authorList>
    </citation>
    <scope>NUCLEOTIDE SEQUENCE</scope>
    <source>
        <strain evidence="1">Fl3</strain>
    </source>
</reference>
<dbReference type="RefSeq" id="WP_269035487.1">
    <property type="nucleotide sequence ID" value="NZ_CP114040.1"/>
</dbReference>
<proteinExistence type="predicted"/>
<organism evidence="1 2">
    <name type="scientific">Nannocystis punicea</name>
    <dbReference type="NCBI Taxonomy" id="2995304"/>
    <lineage>
        <taxon>Bacteria</taxon>
        <taxon>Pseudomonadati</taxon>
        <taxon>Myxococcota</taxon>
        <taxon>Polyangia</taxon>
        <taxon>Nannocystales</taxon>
        <taxon>Nannocystaceae</taxon>
        <taxon>Nannocystis</taxon>
    </lineage>
</organism>
<evidence type="ECO:0000313" key="2">
    <source>
        <dbReference type="Proteomes" id="UP001164459"/>
    </source>
</evidence>
<protein>
    <submittedName>
        <fullName evidence="1">YjzC family protein</fullName>
    </submittedName>
</protein>
<dbReference type="InterPro" id="IPR025549">
    <property type="entry name" value="YjzC"/>
</dbReference>
<evidence type="ECO:0000313" key="1">
    <source>
        <dbReference type="EMBL" id="WAS93161.1"/>
    </source>
</evidence>
<sequence>MANLGDRFKTGDSCVASGSYVFDGYTSEPSTPQPTQEERVIPLERGRVFPPIRSTNRGAYWKLQRLQ</sequence>
<gene>
    <name evidence="1" type="ORF">O0S08_43920</name>
</gene>
<dbReference type="Proteomes" id="UP001164459">
    <property type="component" value="Chromosome"/>
</dbReference>
<name>A0ABY7H1N5_9BACT</name>